<evidence type="ECO:0000313" key="1">
    <source>
        <dbReference type="EMBL" id="TID28275.1"/>
    </source>
</evidence>
<dbReference type="EMBL" id="SELW01000408">
    <property type="protein sequence ID" value="TID28275.1"/>
    <property type="molecule type" value="Genomic_DNA"/>
</dbReference>
<name>A0A4T0X185_9ASCO</name>
<proteinExistence type="predicted"/>
<gene>
    <name evidence="1" type="ORF">CANINC_002588</name>
</gene>
<dbReference type="OrthoDB" id="5582146at2759"/>
<organism evidence="1 2">
    <name type="scientific">Pichia inconspicua</name>
    <dbReference type="NCBI Taxonomy" id="52247"/>
    <lineage>
        <taxon>Eukaryota</taxon>
        <taxon>Fungi</taxon>
        <taxon>Dikarya</taxon>
        <taxon>Ascomycota</taxon>
        <taxon>Saccharomycotina</taxon>
        <taxon>Pichiomycetes</taxon>
        <taxon>Pichiales</taxon>
        <taxon>Pichiaceae</taxon>
        <taxon>Pichia</taxon>
    </lineage>
</organism>
<evidence type="ECO:0000313" key="2">
    <source>
        <dbReference type="Proteomes" id="UP000307173"/>
    </source>
</evidence>
<sequence length="235" mass="27349">MITLQDVVLCTWTLKRPVLVTSKDPDKTIARIQKISENISVTSKPSDGISVYNLMLLNMEKQLNLYTEIRKGRYPLILVTEDFHVQRKLQTQLLLNYFDKLDTTVEAMKIDDIDKIRKQVKELPMTGEIKTYIYDLIVELRYSRFVKGGIPTYLIFDVKDFIKFWAFTRHQKFVTPILVKECFRIVLPIRIQLIQPKEEPSLMYGSDLSLASQLIQSMNVHDIIEIAISKVTPPI</sequence>
<comment type="caution">
    <text evidence="1">The sequence shown here is derived from an EMBL/GenBank/DDBJ whole genome shotgun (WGS) entry which is preliminary data.</text>
</comment>
<keyword evidence="2" id="KW-1185">Reference proteome</keyword>
<accession>A0A4T0X185</accession>
<dbReference type="AlphaFoldDB" id="A0A4T0X185"/>
<dbReference type="Proteomes" id="UP000307173">
    <property type="component" value="Unassembled WGS sequence"/>
</dbReference>
<protein>
    <submittedName>
        <fullName evidence="1">Uncharacterized protein</fullName>
    </submittedName>
</protein>
<reference evidence="1 2" key="1">
    <citation type="journal article" date="2019" name="Front. Genet.">
        <title>Whole-Genome Sequencing of the Opportunistic Yeast Pathogen Candida inconspicua Uncovers Its Hybrid Origin.</title>
        <authorList>
            <person name="Mixao V."/>
            <person name="Hansen A.P."/>
            <person name="Saus E."/>
            <person name="Boekhout T."/>
            <person name="Lass-Florl C."/>
            <person name="Gabaldon T."/>
        </authorList>
    </citation>
    <scope>NUCLEOTIDE SEQUENCE [LARGE SCALE GENOMIC DNA]</scope>
    <source>
        <strain evidence="1 2">CBS 180</strain>
    </source>
</reference>
<dbReference type="Gene3D" id="1.10.8.80">
    <property type="entry name" value="Magnesium chelatase subunit I, C-Terminal domain"/>
    <property type="match status" value="1"/>
</dbReference>